<evidence type="ECO:0000256" key="1">
    <source>
        <dbReference type="SAM" id="MobiDB-lite"/>
    </source>
</evidence>
<dbReference type="Proteomes" id="UP000250266">
    <property type="component" value="Unassembled WGS sequence"/>
</dbReference>
<dbReference type="EMBL" id="KV744812">
    <property type="protein sequence ID" value="OCK85877.1"/>
    <property type="molecule type" value="Genomic_DNA"/>
</dbReference>
<reference evidence="2 3" key="1">
    <citation type="journal article" date="2016" name="Nat. Commun.">
        <title>Ectomycorrhizal ecology is imprinted in the genome of the dominant symbiotic fungus Cenococcum geophilum.</title>
        <authorList>
            <consortium name="DOE Joint Genome Institute"/>
            <person name="Peter M."/>
            <person name="Kohler A."/>
            <person name="Ohm R.A."/>
            <person name="Kuo A."/>
            <person name="Krutzmann J."/>
            <person name="Morin E."/>
            <person name="Arend M."/>
            <person name="Barry K.W."/>
            <person name="Binder M."/>
            <person name="Choi C."/>
            <person name="Clum A."/>
            <person name="Copeland A."/>
            <person name="Grisel N."/>
            <person name="Haridas S."/>
            <person name="Kipfer T."/>
            <person name="LaButti K."/>
            <person name="Lindquist E."/>
            <person name="Lipzen A."/>
            <person name="Maire R."/>
            <person name="Meier B."/>
            <person name="Mihaltcheva S."/>
            <person name="Molinier V."/>
            <person name="Murat C."/>
            <person name="Poggeler S."/>
            <person name="Quandt C.A."/>
            <person name="Sperisen C."/>
            <person name="Tritt A."/>
            <person name="Tisserant E."/>
            <person name="Crous P.W."/>
            <person name="Henrissat B."/>
            <person name="Nehls U."/>
            <person name="Egli S."/>
            <person name="Spatafora J.W."/>
            <person name="Grigoriev I.V."/>
            <person name="Martin F.M."/>
        </authorList>
    </citation>
    <scope>NUCLEOTIDE SEQUENCE [LARGE SCALE GENOMIC DNA]</scope>
    <source>
        <strain evidence="2 3">CBS 459.81</strain>
    </source>
</reference>
<name>A0A8E2JKL4_9PEZI</name>
<dbReference type="AlphaFoldDB" id="A0A8E2JKL4"/>
<feature type="region of interest" description="Disordered" evidence="1">
    <location>
        <begin position="306"/>
        <end position="334"/>
    </location>
</feature>
<keyword evidence="3" id="KW-1185">Reference proteome</keyword>
<evidence type="ECO:0000313" key="2">
    <source>
        <dbReference type="EMBL" id="OCK85877.1"/>
    </source>
</evidence>
<feature type="region of interest" description="Disordered" evidence="1">
    <location>
        <begin position="415"/>
        <end position="453"/>
    </location>
</feature>
<protein>
    <submittedName>
        <fullName evidence="2">Uncharacterized protein</fullName>
    </submittedName>
</protein>
<feature type="region of interest" description="Disordered" evidence="1">
    <location>
        <begin position="33"/>
        <end position="65"/>
    </location>
</feature>
<feature type="region of interest" description="Disordered" evidence="1">
    <location>
        <begin position="347"/>
        <end position="373"/>
    </location>
</feature>
<gene>
    <name evidence="2" type="ORF">K432DRAFT_413028</name>
</gene>
<proteinExistence type="predicted"/>
<feature type="compositionally biased region" description="Low complexity" evidence="1">
    <location>
        <begin position="306"/>
        <end position="318"/>
    </location>
</feature>
<feature type="compositionally biased region" description="Polar residues" evidence="1">
    <location>
        <begin position="415"/>
        <end position="436"/>
    </location>
</feature>
<dbReference type="OrthoDB" id="5394557at2759"/>
<sequence>MNDYDRMPHLSHIGTIPHYPISGDRNAPLSVSHANRPDFRGCPVSARSRSTNGREFDTEPGGGQPRRRIAVACQFHRVGSGDAYAVINMAGPVGGPLNNAIPVPNMNQNAMLPIYSANSPIYPRAYTNNHYPTLTTKTIYPQNWTSIPYTDDSPIENYGLGPALQTQDSLNSLYGTQESLRWNQGSHKTIGNGNGTGIYLDQDTSPAYTANGLPYLTTPMSRQPVCTEGFSPLSMTSLSSTLPVPLNDRQLPIPHQSTISRSSANVVDQMHMRSLPSSQGTSTNGINSNGTYTKAAMAWANEGSATTARPSSITSSSSGEIVAPRPSKSYASATSSSEGVLGYIAVTAGSSPEPSPTSTAPSLTYSTPSSLDSMPAPTLNGSFSAYRNSGISHASSSEALLTRHDSCSNLYTFSADSSSKRNSLGDGSSTEGTLVSGQRYAPLRQPQHQHTASMEALRRNSFDQRAVPTHRSSVSSLNRNF</sequence>
<evidence type="ECO:0000313" key="3">
    <source>
        <dbReference type="Proteomes" id="UP000250266"/>
    </source>
</evidence>
<accession>A0A8E2JKL4</accession>
<organism evidence="2 3">
    <name type="scientific">Lepidopterella palustris CBS 459.81</name>
    <dbReference type="NCBI Taxonomy" id="1314670"/>
    <lineage>
        <taxon>Eukaryota</taxon>
        <taxon>Fungi</taxon>
        <taxon>Dikarya</taxon>
        <taxon>Ascomycota</taxon>
        <taxon>Pezizomycotina</taxon>
        <taxon>Dothideomycetes</taxon>
        <taxon>Pleosporomycetidae</taxon>
        <taxon>Mytilinidiales</taxon>
        <taxon>Argynnaceae</taxon>
        <taxon>Lepidopterella</taxon>
    </lineage>
</organism>